<evidence type="ECO:0000313" key="1">
    <source>
        <dbReference type="EMBL" id="PIX28685.1"/>
    </source>
</evidence>
<sequence length="94" mass="10525">QLALLSGKGTPRVMYRTSDVSRGFDFVETRAFMEYYIGRFAAAHMVFFYSGCSLDEHPVIVPQGRTGTGVYKIRGQYGMDLRLAIPIGSLLQKL</sequence>
<feature type="non-terminal residue" evidence="1">
    <location>
        <position position="1"/>
    </location>
</feature>
<organism evidence="1 2">
    <name type="scientific">Candidatus Brennerbacteria bacterium CG_4_8_14_3_um_filter_43_14</name>
    <dbReference type="NCBI Taxonomy" id="1974521"/>
    <lineage>
        <taxon>Bacteria</taxon>
        <taxon>Candidatus Brenneribacteriota</taxon>
    </lineage>
</organism>
<protein>
    <submittedName>
        <fullName evidence="1">Uncharacterized protein</fullName>
    </submittedName>
</protein>
<reference evidence="2" key="1">
    <citation type="submission" date="2017-09" db="EMBL/GenBank/DDBJ databases">
        <title>Depth-based differentiation of microbial function through sediment-hosted aquifers and enrichment of novel symbionts in the deep terrestrial subsurface.</title>
        <authorList>
            <person name="Probst A.J."/>
            <person name="Ladd B."/>
            <person name="Jarett J.K."/>
            <person name="Geller-Mcgrath D.E."/>
            <person name="Sieber C.M.K."/>
            <person name="Emerson J.B."/>
            <person name="Anantharaman K."/>
            <person name="Thomas B.C."/>
            <person name="Malmstrom R."/>
            <person name="Stieglmeier M."/>
            <person name="Klingl A."/>
            <person name="Woyke T."/>
            <person name="Ryan C.M."/>
            <person name="Banfield J.F."/>
        </authorList>
    </citation>
    <scope>NUCLEOTIDE SEQUENCE [LARGE SCALE GENOMIC DNA]</scope>
</reference>
<proteinExistence type="predicted"/>
<accession>A0A2H9N471</accession>
<dbReference type="Proteomes" id="UP000236842">
    <property type="component" value="Unassembled WGS sequence"/>
</dbReference>
<gene>
    <name evidence="1" type="ORF">COZ64_02295</name>
</gene>
<dbReference type="EMBL" id="PFIJ01000041">
    <property type="protein sequence ID" value="PIX28685.1"/>
    <property type="molecule type" value="Genomic_DNA"/>
</dbReference>
<dbReference type="AlphaFoldDB" id="A0A2H9N471"/>
<evidence type="ECO:0000313" key="2">
    <source>
        <dbReference type="Proteomes" id="UP000236842"/>
    </source>
</evidence>
<comment type="caution">
    <text evidence="1">The sequence shown here is derived from an EMBL/GenBank/DDBJ whole genome shotgun (WGS) entry which is preliminary data.</text>
</comment>
<name>A0A2H9N471_9BACT</name>